<dbReference type="InterPro" id="IPR038721">
    <property type="entry name" value="IS701-like_DDE_dom"/>
</dbReference>
<accession>A0ABP9DQ04</accession>
<reference evidence="3" key="1">
    <citation type="journal article" date="2019" name="Int. J. Syst. Evol. Microbiol.">
        <title>The Global Catalogue of Microorganisms (GCM) 10K type strain sequencing project: providing services to taxonomists for standard genome sequencing and annotation.</title>
        <authorList>
            <consortium name="The Broad Institute Genomics Platform"/>
            <consortium name="The Broad Institute Genome Sequencing Center for Infectious Disease"/>
            <person name="Wu L."/>
            <person name="Ma J."/>
        </authorList>
    </citation>
    <scope>NUCLEOTIDE SEQUENCE [LARGE SCALE GENOMIC DNA]</scope>
    <source>
        <strain evidence="3">JCM 13006</strain>
    </source>
</reference>
<gene>
    <name evidence="2" type="ORF">GCM10023235_36730</name>
</gene>
<dbReference type="PANTHER" id="PTHR33627:SF1">
    <property type="entry name" value="TRANSPOSASE"/>
    <property type="match status" value="1"/>
</dbReference>
<proteinExistence type="predicted"/>
<dbReference type="InterPro" id="IPR039365">
    <property type="entry name" value="IS701-like"/>
</dbReference>
<comment type="caution">
    <text evidence="2">The sequence shown here is derived from an EMBL/GenBank/DDBJ whole genome shotgun (WGS) entry which is preliminary data.</text>
</comment>
<feature type="domain" description="Transposase IS701-like DDE" evidence="1">
    <location>
        <begin position="25"/>
        <end position="278"/>
    </location>
</feature>
<protein>
    <submittedName>
        <fullName evidence="2">IS701 family transposase</fullName>
    </submittedName>
</protein>
<dbReference type="Proteomes" id="UP001501752">
    <property type="component" value="Unassembled WGS sequence"/>
</dbReference>
<evidence type="ECO:0000259" key="1">
    <source>
        <dbReference type="Pfam" id="PF13546"/>
    </source>
</evidence>
<dbReference type="EMBL" id="BAABIS010000001">
    <property type="protein sequence ID" value="GAA4855867.1"/>
    <property type="molecule type" value="Genomic_DNA"/>
</dbReference>
<dbReference type="PANTHER" id="PTHR33627">
    <property type="entry name" value="TRANSPOSASE"/>
    <property type="match status" value="1"/>
</dbReference>
<evidence type="ECO:0000313" key="2">
    <source>
        <dbReference type="EMBL" id="GAA4855867.1"/>
    </source>
</evidence>
<sequence length="401" mass="45280">MRTLTRPGEPLAGESTDEISAYCQDLFAPLARSDQRRWGEVYLRGLLHASGRRTPSNISEQVLGRRTAQPIQQFVNHSTWESGWIRRQLAEAYTAAAAPRAWAFDEVAFPKNGTRSVGVARQFASTARRTINCQLALATSLVHPQSCLPVNWHLMLPRHWDDDEDLRDRAHVPHHERHRPRWHYLLDSVDELLQDWDLPQAPVLADWTMESQVEPLLLGLEDRGLGYLLEVGAASHIPVGRHPVRVGVHHRAPHTRTVAEVAHALLDRAHREVIAWRDAPAANVRRSQFLAVRLPGGPAAPGDRRAAGGRVRHLIAEWPFGRPKPRTYWLTNLPAEQLAETVALAELRHHSARGCERLHREYGLGDFEGRSFRGWHHHVTLVSAARGFHTLQELGEQAEAC</sequence>
<evidence type="ECO:0000313" key="3">
    <source>
        <dbReference type="Proteomes" id="UP001501752"/>
    </source>
</evidence>
<organism evidence="2 3">
    <name type="scientific">Kitasatospora terrestris</name>
    <dbReference type="NCBI Taxonomy" id="258051"/>
    <lineage>
        <taxon>Bacteria</taxon>
        <taxon>Bacillati</taxon>
        <taxon>Actinomycetota</taxon>
        <taxon>Actinomycetes</taxon>
        <taxon>Kitasatosporales</taxon>
        <taxon>Streptomycetaceae</taxon>
        <taxon>Kitasatospora</taxon>
    </lineage>
</organism>
<dbReference type="RefSeq" id="WP_345697926.1">
    <property type="nucleotide sequence ID" value="NZ_BAABIS010000001.1"/>
</dbReference>
<name>A0ABP9DQ04_9ACTN</name>
<keyword evidence="3" id="KW-1185">Reference proteome</keyword>
<dbReference type="Pfam" id="PF13546">
    <property type="entry name" value="DDE_5"/>
    <property type="match status" value="1"/>
</dbReference>